<proteinExistence type="inferred from homology"/>
<dbReference type="Gramene" id="AET2Gv20054800.1">
    <property type="protein sequence ID" value="AET2Gv20054800.1"/>
    <property type="gene ID" value="AET2Gv20054800"/>
</dbReference>
<keyword evidence="6" id="KW-1185">Reference proteome</keyword>
<reference evidence="5" key="4">
    <citation type="submission" date="2019-03" db="UniProtKB">
        <authorList>
            <consortium name="EnsemblPlants"/>
        </authorList>
    </citation>
    <scope>IDENTIFICATION</scope>
</reference>
<comment type="subcellular location">
    <subcellularLocation>
        <location evidence="4">Secreted</location>
        <location evidence="4">Extracellular space</location>
        <location evidence="4">Apoplast</location>
    </subcellularLocation>
</comment>
<evidence type="ECO:0000256" key="1">
    <source>
        <dbReference type="ARBA" id="ARBA00010746"/>
    </source>
</evidence>
<feature type="signal peptide" evidence="4">
    <location>
        <begin position="1"/>
        <end position="27"/>
    </location>
</feature>
<dbReference type="OrthoDB" id="674221at2759"/>
<dbReference type="STRING" id="200361.A0A453AAV0"/>
<comment type="similarity">
    <text evidence="1 4">Belongs to the plant dirigent protein family.</text>
</comment>
<dbReference type="Gene3D" id="2.40.480.10">
    <property type="entry name" value="Allene oxide cyclase-like"/>
    <property type="match status" value="1"/>
</dbReference>
<evidence type="ECO:0000313" key="6">
    <source>
        <dbReference type="Proteomes" id="UP000015105"/>
    </source>
</evidence>
<dbReference type="GO" id="GO:0009699">
    <property type="term" value="P:phenylpropanoid biosynthetic process"/>
    <property type="evidence" value="ECO:0007669"/>
    <property type="project" value="UniProtKB-ARBA"/>
</dbReference>
<dbReference type="OMA" id="TEHEFYA"/>
<dbReference type="GO" id="GO:0048046">
    <property type="term" value="C:apoplast"/>
    <property type="evidence" value="ECO:0007669"/>
    <property type="project" value="UniProtKB-SubCell"/>
</dbReference>
<reference evidence="5" key="5">
    <citation type="journal article" date="2021" name="G3 (Bethesda)">
        <title>Aegilops tauschii genome assembly Aet v5.0 features greater sequence contiguity and improved annotation.</title>
        <authorList>
            <person name="Wang L."/>
            <person name="Zhu T."/>
            <person name="Rodriguez J.C."/>
            <person name="Deal K.R."/>
            <person name="Dubcovsky J."/>
            <person name="McGuire P.E."/>
            <person name="Lux T."/>
            <person name="Spannagl M."/>
            <person name="Mayer K.F.X."/>
            <person name="Baldrich P."/>
            <person name="Meyers B.C."/>
            <person name="Huo N."/>
            <person name="Gu Y.Q."/>
            <person name="Zhou H."/>
            <person name="Devos K.M."/>
            <person name="Bennetzen J.L."/>
            <person name="Unver T."/>
            <person name="Budak H."/>
            <person name="Gulick P.J."/>
            <person name="Galiba G."/>
            <person name="Kalapos B."/>
            <person name="Nelson D.R."/>
            <person name="Li P."/>
            <person name="You F.M."/>
            <person name="Luo M.C."/>
            <person name="Dvorak J."/>
        </authorList>
    </citation>
    <scope>NUCLEOTIDE SEQUENCE [LARGE SCALE GENOMIC DNA]</scope>
    <source>
        <strain evidence="5">cv. AL8/78</strain>
    </source>
</reference>
<dbReference type="PANTHER" id="PTHR21495">
    <property type="entry name" value="NUCLEOPORIN-RELATED"/>
    <property type="match status" value="1"/>
</dbReference>
<dbReference type="Proteomes" id="UP000015105">
    <property type="component" value="Chromosome 2D"/>
</dbReference>
<evidence type="ECO:0000256" key="4">
    <source>
        <dbReference type="RuleBase" id="RU363099"/>
    </source>
</evidence>
<accession>A0A453AAV0</accession>
<keyword evidence="3 4" id="KW-0964">Secreted</keyword>
<evidence type="ECO:0000313" key="5">
    <source>
        <dbReference type="EnsemblPlants" id="AET2Gv20054800.1"/>
    </source>
</evidence>
<evidence type="ECO:0000256" key="3">
    <source>
        <dbReference type="ARBA" id="ARBA00022525"/>
    </source>
</evidence>
<dbReference type="InterPro" id="IPR004265">
    <property type="entry name" value="Dirigent"/>
</dbReference>
<dbReference type="AlphaFoldDB" id="A0A453AAV0"/>
<evidence type="ECO:0000256" key="2">
    <source>
        <dbReference type="ARBA" id="ARBA00011738"/>
    </source>
</evidence>
<name>A0A453AAV0_AEGTS</name>
<sequence length="224" mass="24816">MASGAQAAKMVALSMVLAILLATTADSNPQPDGTCSVECACAEQCSRQYPRVDDDPPFKITPVCTHRTEHELYARLYLHHSFQGKYRNQHKVLSSTVFQNDFGSLVVNDWVITDEPGRDTKVVAHAKGIHIQAGMDTEDYYVSFNMVFDDGRFKGSTLQVMGTVVAEGEWAILGGTGEFALARGVIYKTYSKYINQVGDVIELDIHCLYTAMERSKGTYWALEA</sequence>
<dbReference type="EnsemblPlants" id="AET2Gv20054800.1">
    <property type="protein sequence ID" value="AET2Gv20054800.1"/>
    <property type="gene ID" value="AET2Gv20054800"/>
</dbReference>
<dbReference type="KEGG" id="ats:109746739"/>
<dbReference type="RefSeq" id="XP_020161435.1">
    <property type="nucleotide sequence ID" value="XM_020305846.4"/>
</dbReference>
<feature type="chain" id="PRO_5018822320" description="Dirigent protein" evidence="4">
    <location>
        <begin position="28"/>
        <end position="224"/>
    </location>
</feature>
<organism evidence="5 6">
    <name type="scientific">Aegilops tauschii subsp. strangulata</name>
    <name type="common">Goatgrass</name>
    <dbReference type="NCBI Taxonomy" id="200361"/>
    <lineage>
        <taxon>Eukaryota</taxon>
        <taxon>Viridiplantae</taxon>
        <taxon>Streptophyta</taxon>
        <taxon>Embryophyta</taxon>
        <taxon>Tracheophyta</taxon>
        <taxon>Spermatophyta</taxon>
        <taxon>Magnoliopsida</taxon>
        <taxon>Liliopsida</taxon>
        <taxon>Poales</taxon>
        <taxon>Poaceae</taxon>
        <taxon>BOP clade</taxon>
        <taxon>Pooideae</taxon>
        <taxon>Triticodae</taxon>
        <taxon>Triticeae</taxon>
        <taxon>Triticinae</taxon>
        <taxon>Aegilops</taxon>
    </lineage>
</organism>
<keyword evidence="4" id="KW-0732">Signal</keyword>
<keyword evidence="4" id="KW-0052">Apoplast</keyword>
<comment type="function">
    <text evidence="4">Dirigent proteins impart stereoselectivity on the phenoxy radical-coupling reaction, yielding optically active lignans from two molecules of coniferyl alcohol in the biosynthesis of lignans, flavonolignans, and alkaloids and thus plays a central role in plant secondary metabolism.</text>
</comment>
<reference evidence="6" key="1">
    <citation type="journal article" date="2014" name="Science">
        <title>Ancient hybridizations among the ancestral genomes of bread wheat.</title>
        <authorList>
            <consortium name="International Wheat Genome Sequencing Consortium,"/>
            <person name="Marcussen T."/>
            <person name="Sandve S.R."/>
            <person name="Heier L."/>
            <person name="Spannagl M."/>
            <person name="Pfeifer M."/>
            <person name="Jakobsen K.S."/>
            <person name="Wulff B.B."/>
            <person name="Steuernagel B."/>
            <person name="Mayer K.F."/>
            <person name="Olsen O.A."/>
        </authorList>
    </citation>
    <scope>NUCLEOTIDE SEQUENCE [LARGE SCALE GENOMIC DNA]</scope>
    <source>
        <strain evidence="6">cv. AL8/78</strain>
    </source>
</reference>
<reference evidence="6" key="2">
    <citation type="journal article" date="2017" name="Nat. Plants">
        <title>The Aegilops tauschii genome reveals multiple impacts of transposons.</title>
        <authorList>
            <person name="Zhao G."/>
            <person name="Zou C."/>
            <person name="Li K."/>
            <person name="Wang K."/>
            <person name="Li T."/>
            <person name="Gao L."/>
            <person name="Zhang X."/>
            <person name="Wang H."/>
            <person name="Yang Z."/>
            <person name="Liu X."/>
            <person name="Jiang W."/>
            <person name="Mao L."/>
            <person name="Kong X."/>
            <person name="Jiao Y."/>
            <person name="Jia J."/>
        </authorList>
    </citation>
    <scope>NUCLEOTIDE SEQUENCE [LARGE SCALE GENOMIC DNA]</scope>
    <source>
        <strain evidence="6">cv. AL8/78</strain>
    </source>
</reference>
<dbReference type="GeneID" id="109746739"/>
<dbReference type="InterPro" id="IPR044859">
    <property type="entry name" value="Allene_oxi_cyc_Dirigent"/>
</dbReference>
<comment type="subunit">
    <text evidence="2 4">Homodimer.</text>
</comment>
<protein>
    <recommendedName>
        <fullName evidence="4">Dirigent protein</fullName>
    </recommendedName>
</protein>
<dbReference type="Pfam" id="PF03018">
    <property type="entry name" value="Dirigent"/>
    <property type="match status" value="1"/>
</dbReference>
<reference evidence="5" key="3">
    <citation type="journal article" date="2017" name="Nature">
        <title>Genome sequence of the progenitor of the wheat D genome Aegilops tauschii.</title>
        <authorList>
            <person name="Luo M.C."/>
            <person name="Gu Y.Q."/>
            <person name="Puiu D."/>
            <person name="Wang H."/>
            <person name="Twardziok S.O."/>
            <person name="Deal K.R."/>
            <person name="Huo N."/>
            <person name="Zhu T."/>
            <person name="Wang L."/>
            <person name="Wang Y."/>
            <person name="McGuire P.E."/>
            <person name="Liu S."/>
            <person name="Long H."/>
            <person name="Ramasamy R.K."/>
            <person name="Rodriguez J.C."/>
            <person name="Van S.L."/>
            <person name="Yuan L."/>
            <person name="Wang Z."/>
            <person name="Xia Z."/>
            <person name="Xiao L."/>
            <person name="Anderson O.D."/>
            <person name="Ouyang S."/>
            <person name="Liang Y."/>
            <person name="Zimin A.V."/>
            <person name="Pertea G."/>
            <person name="Qi P."/>
            <person name="Bennetzen J.L."/>
            <person name="Dai X."/>
            <person name="Dawson M.W."/>
            <person name="Muller H.G."/>
            <person name="Kugler K."/>
            <person name="Rivarola-Duarte L."/>
            <person name="Spannagl M."/>
            <person name="Mayer K.F.X."/>
            <person name="Lu F.H."/>
            <person name="Bevan M.W."/>
            <person name="Leroy P."/>
            <person name="Li P."/>
            <person name="You F.M."/>
            <person name="Sun Q."/>
            <person name="Liu Z."/>
            <person name="Lyons E."/>
            <person name="Wicker T."/>
            <person name="Salzberg S.L."/>
            <person name="Devos K.M."/>
            <person name="Dvorak J."/>
        </authorList>
    </citation>
    <scope>NUCLEOTIDE SEQUENCE [LARGE SCALE GENOMIC DNA]</scope>
    <source>
        <strain evidence="5">cv. AL8/78</strain>
    </source>
</reference>